<dbReference type="OrthoDB" id="36835at2157"/>
<gene>
    <name evidence="4" type="ordered locus">Desmu_0459</name>
</gene>
<dbReference type="GO" id="GO:0016151">
    <property type="term" value="F:nickel cation binding"/>
    <property type="evidence" value="ECO:0007669"/>
    <property type="project" value="InterPro"/>
</dbReference>
<keyword evidence="2" id="KW-0479">Metal-binding</keyword>
<evidence type="ECO:0000256" key="3">
    <source>
        <dbReference type="ARBA" id="ARBA00022833"/>
    </source>
</evidence>
<dbReference type="PANTHER" id="PTHR34535:SF3">
    <property type="entry name" value="HYDROGENASE MATURATION FACTOR HYPA"/>
    <property type="match status" value="1"/>
</dbReference>
<dbReference type="KEGG" id="dmu:Desmu_0459"/>
<accession>E8R8E7</accession>
<evidence type="ECO:0000256" key="2">
    <source>
        <dbReference type="ARBA" id="ARBA00022723"/>
    </source>
</evidence>
<sequence>MVHEWALAESIVNYLVDQGLRRIRVLRLRLGLLQGVDKEVLLFSLREVASMQGVEIGEVAVEDEEPVLKCNTCGYTWSMPASALSDEEREAVHFVPEAIHAFTRCPRCGSRDFTVVKGRGVSLVEAVPG</sequence>
<dbReference type="HOGENOM" id="CLU_126929_2_0_2"/>
<dbReference type="RefSeq" id="WP_013561995.1">
    <property type="nucleotide sequence ID" value="NC_014961.1"/>
</dbReference>
<dbReference type="AlphaFoldDB" id="E8R8E7"/>
<dbReference type="PANTHER" id="PTHR34535">
    <property type="entry name" value="HYDROGENASE MATURATION FACTOR HYPA"/>
    <property type="match status" value="1"/>
</dbReference>
<dbReference type="Proteomes" id="UP000001068">
    <property type="component" value="Chromosome"/>
</dbReference>
<reference evidence="5" key="1">
    <citation type="submission" date="2010-11" db="EMBL/GenBank/DDBJ databases">
        <title>The complete genome of Desulfurococcus mucosus DSM 2162.</title>
        <authorList>
            <consortium name="US DOE Joint Genome Institute (JGI-PGF)"/>
            <person name="Lucas S."/>
            <person name="Copeland A."/>
            <person name="Lapidus A."/>
            <person name="Bruce D."/>
            <person name="Goodwin L."/>
            <person name="Pitluck S."/>
            <person name="Kyrpides N."/>
            <person name="Mavromatis K."/>
            <person name="Pagani I."/>
            <person name="Ivanova N."/>
            <person name="Ovchinnikova G."/>
            <person name="Chertkov O."/>
            <person name="Held B."/>
            <person name="Brettin T."/>
            <person name="Detter J.C."/>
            <person name="Tapia R."/>
            <person name="Han C."/>
            <person name="Land M."/>
            <person name="Hauser L."/>
            <person name="Markowitz V."/>
            <person name="Cheng J.-F."/>
            <person name="Hugenholtz P."/>
            <person name="Woyke T."/>
            <person name="Wu D."/>
            <person name="Wirth R."/>
            <person name="Bilek Y."/>
            <person name="Hader T."/>
            <person name="Klenk H.-P."/>
            <person name="Eisen J.A."/>
        </authorList>
    </citation>
    <scope>NUCLEOTIDE SEQUENCE [LARGE SCALE GENOMIC DNA]</scope>
    <source>
        <strain evidence="5">ATCC 35584 / DSM 2162 / JCM 9187 / O7/1</strain>
    </source>
</reference>
<dbReference type="STRING" id="765177.Desmu_0459"/>
<dbReference type="GeneID" id="10153152"/>
<dbReference type="EMBL" id="CP002363">
    <property type="protein sequence ID" value="ADV64773.1"/>
    <property type="molecule type" value="Genomic_DNA"/>
</dbReference>
<dbReference type="PIRSF" id="PIRSF004761">
    <property type="entry name" value="Hydrgn_mat_HypA"/>
    <property type="match status" value="1"/>
</dbReference>
<keyword evidence="1" id="KW-0533">Nickel</keyword>
<proteinExistence type="predicted"/>
<protein>
    <submittedName>
        <fullName evidence="4">Hydrogenase expression/synthesis HypA</fullName>
    </submittedName>
</protein>
<keyword evidence="3" id="KW-0862">Zinc</keyword>
<dbReference type="eggNOG" id="arCOG04426">
    <property type="taxonomic scope" value="Archaea"/>
</dbReference>
<dbReference type="Pfam" id="PF01155">
    <property type="entry name" value="HypA"/>
    <property type="match status" value="1"/>
</dbReference>
<evidence type="ECO:0000313" key="5">
    <source>
        <dbReference type="Proteomes" id="UP000001068"/>
    </source>
</evidence>
<dbReference type="Gene3D" id="2.20.28.10">
    <property type="match status" value="1"/>
</dbReference>
<dbReference type="GO" id="GO:0008270">
    <property type="term" value="F:zinc ion binding"/>
    <property type="evidence" value="ECO:0007669"/>
    <property type="project" value="TreeGrafter"/>
</dbReference>
<evidence type="ECO:0000256" key="1">
    <source>
        <dbReference type="ARBA" id="ARBA00022596"/>
    </source>
</evidence>
<organism evidence="4 5">
    <name type="scientific">Desulfurococcus mucosus (strain ATCC 35584 / DSM 2162 / JCM 9187 / O7/1)</name>
    <dbReference type="NCBI Taxonomy" id="765177"/>
    <lineage>
        <taxon>Archaea</taxon>
        <taxon>Thermoproteota</taxon>
        <taxon>Thermoprotei</taxon>
        <taxon>Desulfurococcales</taxon>
        <taxon>Desulfurococcaceae</taxon>
        <taxon>Desulfurococcus</taxon>
    </lineage>
</organism>
<keyword evidence="5" id="KW-1185">Reference proteome</keyword>
<dbReference type="NCBIfam" id="NF003008">
    <property type="entry name" value="PRK03824.1"/>
    <property type="match status" value="1"/>
</dbReference>
<reference evidence="4 5" key="2">
    <citation type="journal article" date="2011" name="Stand. Genomic Sci.">
        <title>Complete genome sequence of Desulfurococcus mucosus type strain (O7/1).</title>
        <authorList>
            <person name="Wirth R."/>
            <person name="Chertkov O."/>
            <person name="Held B."/>
            <person name="Lapidus A."/>
            <person name="Nolan M."/>
            <person name="Lucas S."/>
            <person name="Hammon N."/>
            <person name="Deshpande S."/>
            <person name="Cheng J.F."/>
            <person name="Tapia R."/>
            <person name="Han C."/>
            <person name="Goodwin L."/>
            <person name="Pitluck S."/>
            <person name="Liolios K."/>
            <person name="Ioanna P."/>
            <person name="Ivanova N."/>
            <person name="Mavromatis K."/>
            <person name="Mikhailova N."/>
            <person name="Pati A."/>
            <person name="Chen A."/>
            <person name="Palaniappan K."/>
            <person name="Land M."/>
            <person name="Hauser L."/>
            <person name="Chang Y.J."/>
            <person name="Jeffries C.D."/>
            <person name="Bilek Y."/>
            <person name="Hader T."/>
            <person name="Rohde M."/>
            <person name="Spring S."/>
            <person name="Sikorski J."/>
            <person name="Goker M."/>
            <person name="Woyke T."/>
            <person name="Bristow J."/>
            <person name="Eisen J.A."/>
            <person name="Markowitz V."/>
            <person name="Hugenholtz P."/>
            <person name="Kyrpides N.C."/>
            <person name="Klenk H.P."/>
        </authorList>
    </citation>
    <scope>NUCLEOTIDE SEQUENCE [LARGE SCALE GENOMIC DNA]</scope>
    <source>
        <strain evidence="5">ATCC 35584 / DSM 2162 / JCM 9187 / O7/1</strain>
    </source>
</reference>
<name>E8R8E7_DESM0</name>
<evidence type="ECO:0000313" key="4">
    <source>
        <dbReference type="EMBL" id="ADV64773.1"/>
    </source>
</evidence>
<dbReference type="InterPro" id="IPR000688">
    <property type="entry name" value="HypA/HybF"/>
</dbReference>
<dbReference type="GO" id="GO:0051604">
    <property type="term" value="P:protein maturation"/>
    <property type="evidence" value="ECO:0007669"/>
    <property type="project" value="InterPro"/>
</dbReference>